<organism evidence="2 3">
    <name type="scientific">Hymenobacter volaticus</name>
    <dbReference type="NCBI Taxonomy" id="2932254"/>
    <lineage>
        <taxon>Bacteria</taxon>
        <taxon>Pseudomonadati</taxon>
        <taxon>Bacteroidota</taxon>
        <taxon>Cytophagia</taxon>
        <taxon>Cytophagales</taxon>
        <taxon>Hymenobacteraceae</taxon>
        <taxon>Hymenobacter</taxon>
    </lineage>
</organism>
<dbReference type="InterPro" id="IPR022409">
    <property type="entry name" value="PKD/Chitinase_dom"/>
</dbReference>
<dbReference type="SUPFAM" id="SSF49299">
    <property type="entry name" value="PKD domain"/>
    <property type="match status" value="1"/>
</dbReference>
<dbReference type="InterPro" id="IPR035986">
    <property type="entry name" value="PKD_dom_sf"/>
</dbReference>
<feature type="domain" description="PKD" evidence="1">
    <location>
        <begin position="940"/>
        <end position="974"/>
    </location>
</feature>
<evidence type="ECO:0000313" key="2">
    <source>
        <dbReference type="EMBL" id="UOQ65813.1"/>
    </source>
</evidence>
<accession>A0ABY4G4K3</accession>
<name>A0ABY4G4K3_9BACT</name>
<dbReference type="EMBL" id="CP095061">
    <property type="protein sequence ID" value="UOQ65813.1"/>
    <property type="molecule type" value="Genomic_DNA"/>
</dbReference>
<reference evidence="2" key="1">
    <citation type="submission" date="2022-04" db="EMBL/GenBank/DDBJ databases">
        <title>Hymenobacter sp. isolated from the air.</title>
        <authorList>
            <person name="Won M."/>
            <person name="Lee C.-M."/>
            <person name="Woen H.-Y."/>
            <person name="Kwon S.-W."/>
        </authorList>
    </citation>
    <scope>NUCLEOTIDE SEQUENCE</scope>
    <source>
        <strain evidence="2">5420S-77</strain>
    </source>
</reference>
<dbReference type="Gene3D" id="2.60.40.10">
    <property type="entry name" value="Immunoglobulins"/>
    <property type="match status" value="1"/>
</dbReference>
<dbReference type="PANTHER" id="PTHR35580">
    <property type="entry name" value="CELL SURFACE GLYCOPROTEIN (S-LAYER PROTEIN)-LIKE PROTEIN"/>
    <property type="match status" value="1"/>
</dbReference>
<dbReference type="SMART" id="SM00089">
    <property type="entry name" value="PKD"/>
    <property type="match status" value="1"/>
</dbReference>
<dbReference type="Proteomes" id="UP000830401">
    <property type="component" value="Chromosome"/>
</dbReference>
<dbReference type="PROSITE" id="PS50093">
    <property type="entry name" value="PKD"/>
    <property type="match status" value="1"/>
</dbReference>
<dbReference type="InterPro" id="IPR052918">
    <property type="entry name" value="Motility_Chemotaxis_Reg"/>
</dbReference>
<dbReference type="Pfam" id="PF18911">
    <property type="entry name" value="PKD_4"/>
    <property type="match status" value="1"/>
</dbReference>
<dbReference type="CDD" id="cd00146">
    <property type="entry name" value="PKD"/>
    <property type="match status" value="1"/>
</dbReference>
<keyword evidence="3" id="KW-1185">Reference proteome</keyword>
<gene>
    <name evidence="2" type="ORF">MUN86_20160</name>
</gene>
<dbReference type="InterPro" id="IPR000601">
    <property type="entry name" value="PKD_dom"/>
</dbReference>
<dbReference type="PANTHER" id="PTHR35580:SF1">
    <property type="entry name" value="PHYTASE-LIKE DOMAIN-CONTAINING PROTEIN"/>
    <property type="match status" value="1"/>
</dbReference>
<evidence type="ECO:0000313" key="3">
    <source>
        <dbReference type="Proteomes" id="UP000830401"/>
    </source>
</evidence>
<dbReference type="InterPro" id="IPR013783">
    <property type="entry name" value="Ig-like_fold"/>
</dbReference>
<sequence length="1078" mass="111342">MLEGRTVHFRLGTYNRHLPLTIDPTVIFSSYTGATSDNWGFTATYDAQGNMYSGGIVFGAGYPTTVGAFSTTFSGIIDIGIIKYNTATTGSAARVWATYIGGSQVDFPHSLVVNNQGELALLGTTASPDYPTSATAYDRTFNGGTPISPSGFSSFSGGSDLVVTRLSADGSALLGSTYLGGDGNDGLLDITTSLVRNYGDSFRGDILLDANNNMYLASSTTSANFPTSNGLGGAYRGGTHDAVVCKLNSTASTLLWSSFVGGAGADAAYSLQLDTAGGLYVSGGTTSTNFPTTAAALNPTAQGSVDGFVARINSAGNLIQHATYLGTSSYDQTYFLQLDGSGAVYVLGQTLGSYPVTSGRYQNAGGKQFIHKLTPDLTTTDFSTVFGSGRSTIDISPTAFLVDQCNRIYVSGWGGSANQYSVFANGNTFNLPVTPTAVQSTTDGADFYLMQLAPDATRLDYATFFGQSGGGDHVDGGTSRFDPRGFVYQAVCACGRTNGFPVPPGAGTYSSTSGYFNCNNAAFKFNFETVNVVAGIDRDVCVTSAPQPLIGSPAGGVWTGPGVSGSVATSFVFTPTSALLGLQTLTYTVTGFGPCGGISTLRLMVVSSPVPAFTAPTQTTFCLGTGAPVPTMTLAAIPAGGTFSGPGVTGNVFNPNVAGPGSHTLIYTVNAGGCLLQTTQTITGIRATTGPAITVCSNGAATPLVGSPAGGTWSGPGVSGSVAAGFMFTPASALVGSRVLTYTVTGNGGCTSTATLTATVFQYPTFTPPTLPAYCTATTTPIALPNGVLWSGRGVRGPTSTGFTFTPSLTGAGTFTLSYTTGFGLCDVSGTVPVTVTSPVTVSMPADTVLCPGTTQPFQLRATTAGGTWSGANVTSAGLFTPPAGFSGFTTLTYTVATGACTNTATRRVSVAEVPTYAARWNAELCAETREAPLSVRFSDPVNNSVGVRWDFGDGTQGVGNTTTHVYAQPGRYTPHIIRSYNNSLCTVQVDLPVVEVTKAHEIPNIITPNGDNKNEYFEATNGCPARLQIFSRWGSKVYESVSYRNNWNGDELPNGVYYYLIQPANGASIKGWVEISR</sequence>
<evidence type="ECO:0000259" key="1">
    <source>
        <dbReference type="PROSITE" id="PS50093"/>
    </source>
</evidence>
<dbReference type="Pfam" id="PF13585">
    <property type="entry name" value="CHU_C"/>
    <property type="match status" value="1"/>
</dbReference>
<proteinExistence type="predicted"/>
<protein>
    <submittedName>
        <fullName evidence="2">Gliding motility-associated C-terminal domain-containing protein</fullName>
    </submittedName>
</protein>